<evidence type="ECO:0000313" key="2">
    <source>
        <dbReference type="Proteomes" id="UP001190700"/>
    </source>
</evidence>
<reference evidence="1 2" key="1">
    <citation type="journal article" date="2015" name="Genome Biol. Evol.">
        <title>Comparative Genomics of a Bacterivorous Green Alga Reveals Evolutionary Causalities and Consequences of Phago-Mixotrophic Mode of Nutrition.</title>
        <authorList>
            <person name="Burns J.A."/>
            <person name="Paasch A."/>
            <person name="Narechania A."/>
            <person name="Kim E."/>
        </authorList>
    </citation>
    <scope>NUCLEOTIDE SEQUENCE [LARGE SCALE GENOMIC DNA]</scope>
    <source>
        <strain evidence="1 2">PLY_AMNH</strain>
    </source>
</reference>
<sequence length="433" mass="46490">MDALVEMSVQRATGVAEAATALLAEVVRGTYDEAHLGWQGADGQQFRWVDSAGGAQQGDPLGPFFMAVALQPVLRATLSGHPDVYVMAYLDDIHLLGPPDVVRAAYDTIVPLLGAMGMELNVAKSTVFCPDGACPEFADVVDDAGTPMPAGSVLPKLARLDDPQVQLLLLRFQNCLQEIAGSPYPLIREEAVALSQLPVWGGGLGLSSAQRLAPAGWLGSWAQVWGRMVVLFPAFGGMLPKDIRCRTEGLRVPEEAPVWGGFGTSQPMRQQELSNYRHGSDWLRLFDAANSPVRARLLSLSRDGATAHLNALPHDGGFRMQPTATVIALCLQLGVSVPLVREVSAVGTGRCACGEEVDCFGYDYLACNRRGRFTYRHDAVQDVLYEMLCKRTVTYCSGGGAATYGDVSPHKLVAFAIEAFSGLGLQAKQLLQD</sequence>
<dbReference type="AlphaFoldDB" id="A0AAE0KUN2"/>
<proteinExistence type="predicted"/>
<dbReference type="Proteomes" id="UP001190700">
    <property type="component" value="Unassembled WGS sequence"/>
</dbReference>
<gene>
    <name evidence="1" type="ORF">CYMTET_29725</name>
</gene>
<accession>A0AAE0KUN2</accession>
<feature type="non-terminal residue" evidence="1">
    <location>
        <position position="433"/>
    </location>
</feature>
<evidence type="ECO:0000313" key="1">
    <source>
        <dbReference type="EMBL" id="KAK3261361.1"/>
    </source>
</evidence>
<name>A0AAE0KUN2_9CHLO</name>
<organism evidence="1 2">
    <name type="scientific">Cymbomonas tetramitiformis</name>
    <dbReference type="NCBI Taxonomy" id="36881"/>
    <lineage>
        <taxon>Eukaryota</taxon>
        <taxon>Viridiplantae</taxon>
        <taxon>Chlorophyta</taxon>
        <taxon>Pyramimonadophyceae</taxon>
        <taxon>Pyramimonadales</taxon>
        <taxon>Pyramimonadaceae</taxon>
        <taxon>Cymbomonas</taxon>
    </lineage>
</organism>
<comment type="caution">
    <text evidence="1">The sequence shown here is derived from an EMBL/GenBank/DDBJ whole genome shotgun (WGS) entry which is preliminary data.</text>
</comment>
<protein>
    <recommendedName>
        <fullName evidence="3">Reverse transcriptase domain-containing protein</fullName>
    </recommendedName>
</protein>
<dbReference type="EMBL" id="LGRX02016955">
    <property type="protein sequence ID" value="KAK3261361.1"/>
    <property type="molecule type" value="Genomic_DNA"/>
</dbReference>
<keyword evidence="2" id="KW-1185">Reference proteome</keyword>
<evidence type="ECO:0008006" key="3">
    <source>
        <dbReference type="Google" id="ProtNLM"/>
    </source>
</evidence>